<name>A0A1U8ALA0_NELNU</name>
<dbReference type="PANTHER" id="PTHR35546:SF134">
    <property type="entry name" value="F-BOX ASSOCIATED DOMAIN-CONTAINING PROTEIN"/>
    <property type="match status" value="1"/>
</dbReference>
<sequence length="405" mass="47133">MLGANKEADLEDEELEQTSSSAAIVADSDDLITNIFLHLPIKSLLRIKSVCKRWLSLISDPFFVNLRNRTTNVVSALFFKRVHSSELYFVFLDRNNSNDDIPIRDLSFVEDSVGLEVTHSCNGLICCRSRRRCTDYFYFTYYICNPTTKQYRKLPPTLGGGVVHSFVNIAFDPCKSPHYKAICISSNDGWHWQIEIYYSEIKQWRQICGEPFTSLGMNFDRGVLWNGAMHWISTEGSSLSFDVERECFRRMPSMPLISIDREYRNRMYLYIGESQGHLYLIGTDFDRPLDEPQTTCFHIFEMETDYSGWVLKYQVDSDVPIAPIHLDICFSILHLVRGEGDEEEEEEEDLSLVIHTVGDHEVFSYNLKDIALRKLRIVPEPIQNSRPLKFWWSSTYQYIESICYV</sequence>
<dbReference type="OMA" id="IMAYGME"/>
<evidence type="ECO:0000313" key="3">
    <source>
        <dbReference type="RefSeq" id="XP_010263422.2"/>
    </source>
</evidence>
<evidence type="ECO:0000259" key="1">
    <source>
        <dbReference type="PROSITE" id="PS50181"/>
    </source>
</evidence>
<protein>
    <submittedName>
        <fullName evidence="3">F-box protein At5g07610-like</fullName>
    </submittedName>
</protein>
<reference evidence="3" key="1">
    <citation type="submission" date="2025-08" db="UniProtKB">
        <authorList>
            <consortium name="RefSeq"/>
        </authorList>
    </citation>
    <scope>IDENTIFICATION</scope>
</reference>
<dbReference type="Gene3D" id="1.20.1280.50">
    <property type="match status" value="1"/>
</dbReference>
<keyword evidence="2" id="KW-1185">Reference proteome</keyword>
<gene>
    <name evidence="3" type="primary">LOC104601680</name>
</gene>
<dbReference type="KEGG" id="nnu:104601680"/>
<dbReference type="InterPro" id="IPR013187">
    <property type="entry name" value="F-box-assoc_dom_typ3"/>
</dbReference>
<dbReference type="InterPro" id="IPR001810">
    <property type="entry name" value="F-box_dom"/>
</dbReference>
<dbReference type="InParanoid" id="A0A1U8ALA0"/>
<dbReference type="InterPro" id="IPR036047">
    <property type="entry name" value="F-box-like_dom_sf"/>
</dbReference>
<dbReference type="SMART" id="SM00256">
    <property type="entry name" value="FBOX"/>
    <property type="match status" value="1"/>
</dbReference>
<evidence type="ECO:0000313" key="2">
    <source>
        <dbReference type="Proteomes" id="UP000189703"/>
    </source>
</evidence>
<dbReference type="eggNOG" id="ENOG502QQSC">
    <property type="taxonomic scope" value="Eukaryota"/>
</dbReference>
<dbReference type="NCBIfam" id="TIGR01640">
    <property type="entry name" value="F_box_assoc_1"/>
    <property type="match status" value="1"/>
</dbReference>
<dbReference type="PANTHER" id="PTHR35546">
    <property type="entry name" value="F-BOX PROTEIN INTERACTION DOMAIN PROTEIN-RELATED"/>
    <property type="match status" value="1"/>
</dbReference>
<dbReference type="Pfam" id="PF00646">
    <property type="entry name" value="F-box"/>
    <property type="match status" value="1"/>
</dbReference>
<dbReference type="GeneID" id="104601680"/>
<dbReference type="SUPFAM" id="SSF81383">
    <property type="entry name" value="F-box domain"/>
    <property type="match status" value="1"/>
</dbReference>
<dbReference type="InterPro" id="IPR055290">
    <property type="entry name" value="At3g26010-like"/>
</dbReference>
<organism evidence="2 3">
    <name type="scientific">Nelumbo nucifera</name>
    <name type="common">Sacred lotus</name>
    <dbReference type="NCBI Taxonomy" id="4432"/>
    <lineage>
        <taxon>Eukaryota</taxon>
        <taxon>Viridiplantae</taxon>
        <taxon>Streptophyta</taxon>
        <taxon>Embryophyta</taxon>
        <taxon>Tracheophyta</taxon>
        <taxon>Spermatophyta</taxon>
        <taxon>Magnoliopsida</taxon>
        <taxon>Proteales</taxon>
        <taxon>Nelumbonaceae</taxon>
        <taxon>Nelumbo</taxon>
    </lineage>
</organism>
<dbReference type="AlphaFoldDB" id="A0A1U8ALA0"/>
<dbReference type="OrthoDB" id="605328at2759"/>
<dbReference type="Proteomes" id="UP000189703">
    <property type="component" value="Unplaced"/>
</dbReference>
<dbReference type="PROSITE" id="PS50181">
    <property type="entry name" value="FBOX"/>
    <property type="match status" value="1"/>
</dbReference>
<accession>A0A1U8ALA0</accession>
<feature type="domain" description="F-box" evidence="1">
    <location>
        <begin position="21"/>
        <end position="66"/>
    </location>
</feature>
<dbReference type="CDD" id="cd22157">
    <property type="entry name" value="F-box_AtFBW1-like"/>
    <property type="match status" value="1"/>
</dbReference>
<proteinExistence type="predicted"/>
<dbReference type="RefSeq" id="XP_010263422.2">
    <property type="nucleotide sequence ID" value="XM_010265120.2"/>
</dbReference>
<dbReference type="InterPro" id="IPR017451">
    <property type="entry name" value="F-box-assoc_interact_dom"/>
</dbReference>
<dbReference type="Pfam" id="PF08268">
    <property type="entry name" value="FBA_3"/>
    <property type="match status" value="1"/>
</dbReference>
<dbReference type="FunCoup" id="A0A1U8ALA0">
    <property type="interactions" value="1409"/>
</dbReference>